<keyword evidence="5" id="KW-0966">Cell projection</keyword>
<dbReference type="AlphaFoldDB" id="A0A9W7GBF9"/>
<dbReference type="GO" id="GO:0005737">
    <property type="term" value="C:cytoplasm"/>
    <property type="evidence" value="ECO:0007669"/>
    <property type="project" value="TreeGrafter"/>
</dbReference>
<evidence type="ECO:0000256" key="3">
    <source>
        <dbReference type="ARBA" id="ARBA00022490"/>
    </source>
</evidence>
<keyword evidence="9" id="KW-1185">Reference proteome</keyword>
<proteinExistence type="predicted"/>
<comment type="caution">
    <text evidence="8">The sequence shown here is derived from an EMBL/GenBank/DDBJ whole genome shotgun (WGS) entry which is preliminary data.</text>
</comment>
<dbReference type="Proteomes" id="UP001165065">
    <property type="component" value="Unassembled WGS sequence"/>
</dbReference>
<evidence type="ECO:0000256" key="1">
    <source>
        <dbReference type="ARBA" id="ARBA00004245"/>
    </source>
</evidence>
<dbReference type="GO" id="GO:0044782">
    <property type="term" value="P:cilium organization"/>
    <property type="evidence" value="ECO:0007669"/>
    <property type="project" value="TreeGrafter"/>
</dbReference>
<evidence type="ECO:0000313" key="8">
    <source>
        <dbReference type="EMBL" id="GMI38963.1"/>
    </source>
</evidence>
<feature type="coiled-coil region" evidence="6">
    <location>
        <begin position="164"/>
        <end position="252"/>
    </location>
</feature>
<name>A0A9W7GBF9_9STRA</name>
<accession>A0A9W7GBF9</accession>
<evidence type="ECO:0000256" key="6">
    <source>
        <dbReference type="SAM" id="Coils"/>
    </source>
</evidence>
<evidence type="ECO:0000313" key="9">
    <source>
        <dbReference type="Proteomes" id="UP001165065"/>
    </source>
</evidence>
<evidence type="ECO:0000256" key="4">
    <source>
        <dbReference type="ARBA" id="ARBA00023212"/>
    </source>
</evidence>
<dbReference type="GO" id="GO:0031514">
    <property type="term" value="C:motile cilium"/>
    <property type="evidence" value="ECO:0007669"/>
    <property type="project" value="TreeGrafter"/>
</dbReference>
<dbReference type="EMBL" id="BRYA01001101">
    <property type="protein sequence ID" value="GMI38963.1"/>
    <property type="molecule type" value="Genomic_DNA"/>
</dbReference>
<gene>
    <name evidence="8" type="ORF">TrCOL_g11658</name>
</gene>
<feature type="region of interest" description="Disordered" evidence="7">
    <location>
        <begin position="366"/>
        <end position="387"/>
    </location>
</feature>
<sequence length="387" mass="44153">MSSVSITQSERMIAVINECIEKLHFLGAIAPDVLSHRDELTAFVGGEISRIITKQRDLESQYEKLINERGALRGLSNKTRYKEVQMEIQDVSVALRESTKSLCRNLKDNPNIAGNLSKIHRERTQLLDILTSTNAELQESGLFETLATRVTQDRTNQANQKEILRKERETAAAVKQLDEDLENERADHAQIVTEQRAEMAMLKENLLTLRTKASVDVRFQRAEANAKSASILRSFKQKETEMEKTIKELEDRLFVEKTVHAESTKFLKSKQDELKGKVEKWEHKYNEDVEGMTIKYNKLVAEREANLEVLVKLKKRREKEIADEETRVAAEEAAIEEARLAEILKKKQDEASSTIQGAVKRWLKRLAEANKGKKKGGKKGGKKGKKK</sequence>
<dbReference type="PANTHER" id="PTHR14871:SF1">
    <property type="entry name" value="DYNEIN REGULATORY COMPLEX PROTEIN 9"/>
    <property type="match status" value="1"/>
</dbReference>
<organism evidence="8 9">
    <name type="scientific">Triparma columacea</name>
    <dbReference type="NCBI Taxonomy" id="722753"/>
    <lineage>
        <taxon>Eukaryota</taxon>
        <taxon>Sar</taxon>
        <taxon>Stramenopiles</taxon>
        <taxon>Ochrophyta</taxon>
        <taxon>Bolidophyceae</taxon>
        <taxon>Parmales</taxon>
        <taxon>Triparmaceae</taxon>
        <taxon>Triparma</taxon>
    </lineage>
</organism>
<dbReference type="OrthoDB" id="10254713at2759"/>
<comment type="subcellular location">
    <subcellularLocation>
        <location evidence="2">Cell projection</location>
    </subcellularLocation>
    <subcellularLocation>
        <location evidence="1">Cytoplasm</location>
        <location evidence="1">Cytoskeleton</location>
    </subcellularLocation>
</comment>
<keyword evidence="6" id="KW-0175">Coiled coil</keyword>
<reference evidence="9" key="1">
    <citation type="journal article" date="2023" name="Commun. Biol.">
        <title>Genome analysis of Parmales, the sister group of diatoms, reveals the evolutionary specialization of diatoms from phago-mixotrophs to photoautotrophs.</title>
        <authorList>
            <person name="Ban H."/>
            <person name="Sato S."/>
            <person name="Yoshikawa S."/>
            <person name="Yamada K."/>
            <person name="Nakamura Y."/>
            <person name="Ichinomiya M."/>
            <person name="Sato N."/>
            <person name="Blanc-Mathieu R."/>
            <person name="Endo H."/>
            <person name="Kuwata A."/>
            <person name="Ogata H."/>
        </authorList>
    </citation>
    <scope>NUCLEOTIDE SEQUENCE [LARGE SCALE GENOMIC DNA]</scope>
</reference>
<evidence type="ECO:0000256" key="2">
    <source>
        <dbReference type="ARBA" id="ARBA00004316"/>
    </source>
</evidence>
<dbReference type="InterPro" id="IPR042618">
    <property type="entry name" value="IQCG"/>
</dbReference>
<dbReference type="PANTHER" id="PTHR14871">
    <property type="entry name" value="DYNEIN REGULATORY COMPLEX PROTEIN 9"/>
    <property type="match status" value="1"/>
</dbReference>
<protein>
    <recommendedName>
        <fullName evidence="10">Dynein regulatory complex protein 9</fullName>
    </recommendedName>
</protein>
<evidence type="ECO:0000256" key="5">
    <source>
        <dbReference type="ARBA" id="ARBA00023273"/>
    </source>
</evidence>
<evidence type="ECO:0008006" key="10">
    <source>
        <dbReference type="Google" id="ProtNLM"/>
    </source>
</evidence>
<feature type="compositionally biased region" description="Basic residues" evidence="7">
    <location>
        <begin position="372"/>
        <end position="387"/>
    </location>
</feature>
<keyword evidence="3" id="KW-0963">Cytoplasm</keyword>
<keyword evidence="4" id="KW-0206">Cytoskeleton</keyword>
<evidence type="ECO:0000256" key="7">
    <source>
        <dbReference type="SAM" id="MobiDB-lite"/>
    </source>
</evidence>
<dbReference type="GO" id="GO:0005856">
    <property type="term" value="C:cytoskeleton"/>
    <property type="evidence" value="ECO:0007669"/>
    <property type="project" value="UniProtKB-SubCell"/>
</dbReference>
<feature type="coiled-coil region" evidence="6">
    <location>
        <begin position="314"/>
        <end position="341"/>
    </location>
</feature>